<reference evidence="2 3" key="1">
    <citation type="submission" date="2019-02" db="EMBL/GenBank/DDBJ databases">
        <title>Pedobacter sp. nov., a novel speices isolated from soil of pinguins habitat in Antarcitica.</title>
        <authorList>
            <person name="He R.-H."/>
        </authorList>
    </citation>
    <scope>NUCLEOTIDE SEQUENCE [LARGE SCALE GENOMIC DNA]</scope>
    <source>
        <strain evidence="2 3">E01020</strain>
    </source>
</reference>
<name>A0A4R5MKE1_9SPHI</name>
<protein>
    <recommendedName>
        <fullName evidence="4">Gliding motility-associated C-terminal domain-containing protein</fullName>
    </recommendedName>
</protein>
<evidence type="ECO:0000313" key="2">
    <source>
        <dbReference type="EMBL" id="TDG35665.1"/>
    </source>
</evidence>
<evidence type="ECO:0000256" key="1">
    <source>
        <dbReference type="SAM" id="SignalP"/>
    </source>
</evidence>
<gene>
    <name evidence="2" type="ORF">EZJ43_11625</name>
</gene>
<dbReference type="Proteomes" id="UP000295668">
    <property type="component" value="Unassembled WGS sequence"/>
</dbReference>
<dbReference type="EMBL" id="SJCY01000008">
    <property type="protein sequence ID" value="TDG35665.1"/>
    <property type="molecule type" value="Genomic_DNA"/>
</dbReference>
<accession>A0A4R5MKE1</accession>
<keyword evidence="3" id="KW-1185">Reference proteome</keyword>
<evidence type="ECO:0000313" key="3">
    <source>
        <dbReference type="Proteomes" id="UP000295668"/>
    </source>
</evidence>
<organism evidence="2 3">
    <name type="scientific">Pedobacter changchengzhani</name>
    <dbReference type="NCBI Taxonomy" id="2529274"/>
    <lineage>
        <taxon>Bacteria</taxon>
        <taxon>Pseudomonadati</taxon>
        <taxon>Bacteroidota</taxon>
        <taxon>Sphingobacteriia</taxon>
        <taxon>Sphingobacteriales</taxon>
        <taxon>Sphingobacteriaceae</taxon>
        <taxon>Pedobacter</taxon>
    </lineage>
</organism>
<feature type="chain" id="PRO_5020923673" description="Gliding motility-associated C-terminal domain-containing protein" evidence="1">
    <location>
        <begin position="21"/>
        <end position="804"/>
    </location>
</feature>
<dbReference type="OrthoDB" id="1490014at2"/>
<feature type="signal peptide" evidence="1">
    <location>
        <begin position="1"/>
        <end position="20"/>
    </location>
</feature>
<dbReference type="RefSeq" id="WP_133262887.1">
    <property type="nucleotide sequence ID" value="NZ_SJCY01000008.1"/>
</dbReference>
<dbReference type="AlphaFoldDB" id="A0A4R5MKE1"/>
<sequence length="804" mass="88955">MIRKLIVIALVISNITVKNAYSQNCPDNIGFENGNFQNWKMSTGYTEIVNGKNTVDLAEISYAVTDRHTILKDSKVLDPYGKFAVVPKDGGHVAVKLGNDGTGAQAEGISYLLNVPLNKPEFTLTYQYAVVLEDPNHAPEEQPRFVARVKDLSTGQYIPCASFEYIATSNLPGFKKSTVDSTVIYKDWSAVTINLSGYQGKQLLLEFITADCTLNGHFGYAYVDVNNTCGELITGNKYCKGLNEMNISGPSGYKEYNWYNQDRTVKYGTGQDLKIKPAPAEGALIYLDLVPFDGFGCPNTITAVASSLDYQVQTLQRDTVCSGSMVDLLSSKYILNKTDDFDYMVYDDKDLTELVNKPTITQSKTYYVKATSKSGCETISTIEIAIYELEKTRIINPSMVRYSESVDITKDEIYDTKLVGITRTYYTDKDAQSILDHPEHITTAGTYYAKLTSKSGCTKMVSIEAKFMAKPMLIVQNPASVCVPNEVNIADPNNFKASDEGFSFSFYADKDCKLQISNSEKIDKSGTYYLKATHTNGSIVFGEITATINSLPTISVKKPIEVCYPQTVNLTDKTIYNGSTENCVYAYFTDAALTNKLSRPSSVDKTGTFYVKITNSSGCESSSKVDVVINELPTIIVNKTESIFDDEYIDLTAPKIIAGSKNYVSEGYFLDSDLRTAIADPSKVNKGGVYYISLTNKTGCSVSAPIQINIIPTPKILVPTAFTPQGQNNNRLYPFLIGIQRLVSFKVFNKWGILVYETNTLQNSGWDGQFKNKLQPFETFSWFAEAVDLKGSICQSKGKTVMIL</sequence>
<proteinExistence type="predicted"/>
<keyword evidence="1" id="KW-0732">Signal</keyword>
<comment type="caution">
    <text evidence="2">The sequence shown here is derived from an EMBL/GenBank/DDBJ whole genome shotgun (WGS) entry which is preliminary data.</text>
</comment>
<evidence type="ECO:0008006" key="4">
    <source>
        <dbReference type="Google" id="ProtNLM"/>
    </source>
</evidence>